<keyword evidence="1" id="KW-1133">Transmembrane helix</keyword>
<dbReference type="EMBL" id="CAETWZ010000137">
    <property type="protein sequence ID" value="CAB4368370.1"/>
    <property type="molecule type" value="Genomic_DNA"/>
</dbReference>
<evidence type="ECO:0000313" key="3">
    <source>
        <dbReference type="EMBL" id="CAB4678540.1"/>
    </source>
</evidence>
<accession>A0A6J6AIA0</accession>
<dbReference type="AlphaFoldDB" id="A0A6J6AIA0"/>
<protein>
    <submittedName>
        <fullName evidence="2">Unannotated protein</fullName>
    </submittedName>
</protein>
<reference evidence="2" key="1">
    <citation type="submission" date="2020-05" db="EMBL/GenBank/DDBJ databases">
        <authorList>
            <person name="Chiriac C."/>
            <person name="Salcher M."/>
            <person name="Ghai R."/>
            <person name="Kavagutti S V."/>
        </authorList>
    </citation>
    <scope>NUCLEOTIDE SEQUENCE</scope>
</reference>
<evidence type="ECO:0000256" key="1">
    <source>
        <dbReference type="SAM" id="Phobius"/>
    </source>
</evidence>
<gene>
    <name evidence="3" type="ORF">UFOPK2334_01006</name>
    <name evidence="4" type="ORF">UFOPK2870_01281</name>
    <name evidence="2" type="ORF">UFOPK4179_01171</name>
</gene>
<sequence length="168" mass="17490">MEVSRVDKNRMTVAMVVTAISLAVVFMATGNSGNETTTPVAEATSTTYDLGLGLDSNVDAPANLDGPVSADPNGQGQIAYPADNSGRMVRGNATYKRLPDSVKTGCSTARVPLGATITVLNLNNGRKTTCVNINIGPMSGSFDITLNTAVFEAIAELVDAPLPVELTW</sequence>
<proteinExistence type="predicted"/>
<keyword evidence="1" id="KW-0812">Transmembrane</keyword>
<dbReference type="EMBL" id="CAEZZL010000138">
    <property type="protein sequence ID" value="CAB4770291.1"/>
    <property type="molecule type" value="Genomic_DNA"/>
</dbReference>
<feature type="transmembrane region" description="Helical" evidence="1">
    <location>
        <begin position="12"/>
        <end position="30"/>
    </location>
</feature>
<dbReference type="EMBL" id="CAEZXA010000088">
    <property type="protein sequence ID" value="CAB4678540.1"/>
    <property type="molecule type" value="Genomic_DNA"/>
</dbReference>
<evidence type="ECO:0000313" key="2">
    <source>
        <dbReference type="EMBL" id="CAB4368370.1"/>
    </source>
</evidence>
<evidence type="ECO:0000313" key="4">
    <source>
        <dbReference type="EMBL" id="CAB4770291.1"/>
    </source>
</evidence>
<keyword evidence="1" id="KW-0472">Membrane</keyword>
<name>A0A6J6AIA0_9ZZZZ</name>
<organism evidence="2">
    <name type="scientific">freshwater metagenome</name>
    <dbReference type="NCBI Taxonomy" id="449393"/>
    <lineage>
        <taxon>unclassified sequences</taxon>
        <taxon>metagenomes</taxon>
        <taxon>ecological metagenomes</taxon>
    </lineage>
</organism>